<dbReference type="InterPro" id="IPR021109">
    <property type="entry name" value="Peptidase_aspartic_dom_sf"/>
</dbReference>
<sequence length="146" mass="16448">LVKVDELYFPVDFLVLDMETPAIGKPHSIILGHPFLAIANACINCQSRAMDISFCNKKLRINIFNAPLGPQGEEACFVIDSIDRTYHRSFVDDDCEEDSNTVEMNALLESPLIYSTPDRIDTQLLENQAELAWLENKLNEPTSDSE</sequence>
<accession>A0A1Q3CMJ6</accession>
<dbReference type="Gene3D" id="2.40.70.10">
    <property type="entry name" value="Acid Proteases"/>
    <property type="match status" value="1"/>
</dbReference>
<proteinExistence type="predicted"/>
<keyword evidence="2" id="KW-1185">Reference proteome</keyword>
<dbReference type="OrthoDB" id="778454at2759"/>
<dbReference type="EMBL" id="BDDD01002371">
    <property type="protein sequence ID" value="GAV81321.1"/>
    <property type="molecule type" value="Genomic_DNA"/>
</dbReference>
<gene>
    <name evidence="1" type="ORF">CFOL_v3_24779</name>
</gene>
<organism evidence="1 2">
    <name type="scientific">Cephalotus follicularis</name>
    <name type="common">Albany pitcher plant</name>
    <dbReference type="NCBI Taxonomy" id="3775"/>
    <lineage>
        <taxon>Eukaryota</taxon>
        <taxon>Viridiplantae</taxon>
        <taxon>Streptophyta</taxon>
        <taxon>Embryophyta</taxon>
        <taxon>Tracheophyta</taxon>
        <taxon>Spermatophyta</taxon>
        <taxon>Magnoliopsida</taxon>
        <taxon>eudicotyledons</taxon>
        <taxon>Gunneridae</taxon>
        <taxon>Pentapetalae</taxon>
        <taxon>rosids</taxon>
        <taxon>fabids</taxon>
        <taxon>Oxalidales</taxon>
        <taxon>Cephalotaceae</taxon>
        <taxon>Cephalotus</taxon>
    </lineage>
</organism>
<comment type="caution">
    <text evidence="1">The sequence shown here is derived from an EMBL/GenBank/DDBJ whole genome shotgun (WGS) entry which is preliminary data.</text>
</comment>
<feature type="non-terminal residue" evidence="1">
    <location>
        <position position="1"/>
    </location>
</feature>
<dbReference type="PANTHER" id="PTHR33067">
    <property type="entry name" value="RNA-DIRECTED DNA POLYMERASE-RELATED"/>
    <property type="match status" value="1"/>
</dbReference>
<dbReference type="InParanoid" id="A0A1Q3CMJ6"/>
<evidence type="ECO:0000313" key="1">
    <source>
        <dbReference type="EMBL" id="GAV81321.1"/>
    </source>
</evidence>
<protein>
    <recommendedName>
        <fullName evidence="3">Reverse transcriptase domain-containing protein</fullName>
    </recommendedName>
</protein>
<dbReference type="AlphaFoldDB" id="A0A1Q3CMJ6"/>
<evidence type="ECO:0000313" key="2">
    <source>
        <dbReference type="Proteomes" id="UP000187406"/>
    </source>
</evidence>
<evidence type="ECO:0008006" key="3">
    <source>
        <dbReference type="Google" id="ProtNLM"/>
    </source>
</evidence>
<name>A0A1Q3CMJ6_CEPFO</name>
<dbReference type="Proteomes" id="UP000187406">
    <property type="component" value="Unassembled WGS sequence"/>
</dbReference>
<dbReference type="PANTHER" id="PTHR33067:SF32">
    <property type="entry name" value="ASPARTIC PEPTIDASE DDI1-TYPE DOMAIN-CONTAINING PROTEIN"/>
    <property type="match status" value="1"/>
</dbReference>
<reference evidence="2" key="1">
    <citation type="submission" date="2016-04" db="EMBL/GenBank/DDBJ databases">
        <title>Cephalotus genome sequencing.</title>
        <authorList>
            <person name="Fukushima K."/>
            <person name="Hasebe M."/>
            <person name="Fang X."/>
        </authorList>
    </citation>
    <scope>NUCLEOTIDE SEQUENCE [LARGE SCALE GENOMIC DNA]</scope>
    <source>
        <strain evidence="2">cv. St1</strain>
    </source>
</reference>